<organism evidence="1 2">
    <name type="scientific">Candidatus Manganitrophus noduliformans</name>
    <dbReference type="NCBI Taxonomy" id="2606439"/>
    <lineage>
        <taxon>Bacteria</taxon>
        <taxon>Pseudomonadati</taxon>
        <taxon>Nitrospirota</taxon>
        <taxon>Nitrospiria</taxon>
        <taxon>Candidatus Troglogloeales</taxon>
        <taxon>Candidatus Manganitrophaceae</taxon>
        <taxon>Candidatus Manganitrophus</taxon>
    </lineage>
</organism>
<dbReference type="Proteomes" id="UP000534783">
    <property type="component" value="Unassembled WGS sequence"/>
</dbReference>
<dbReference type="AlphaFoldDB" id="A0A7X6ICF8"/>
<keyword evidence="2" id="KW-1185">Reference proteome</keyword>
<protein>
    <submittedName>
        <fullName evidence="1">Uncharacterized protein</fullName>
    </submittedName>
</protein>
<dbReference type="RefSeq" id="WP_168062742.1">
    <property type="nucleotide sequence ID" value="NZ_VTOW01000004.1"/>
</dbReference>
<proteinExistence type="predicted"/>
<accession>A0A7X6ICF8</accession>
<reference evidence="1 2" key="1">
    <citation type="journal article" date="2020" name="Nature">
        <title>Bacterial chemolithoautotrophy via manganese oxidation.</title>
        <authorList>
            <person name="Yu H."/>
            <person name="Leadbetter J.R."/>
        </authorList>
    </citation>
    <scope>NUCLEOTIDE SEQUENCE [LARGE SCALE GENOMIC DNA]</scope>
    <source>
        <strain evidence="1 2">Mn-1</strain>
    </source>
</reference>
<comment type="caution">
    <text evidence="1">The sequence shown here is derived from an EMBL/GenBank/DDBJ whole genome shotgun (WGS) entry which is preliminary data.</text>
</comment>
<evidence type="ECO:0000313" key="1">
    <source>
        <dbReference type="EMBL" id="NKE72806.1"/>
    </source>
</evidence>
<dbReference type="EMBL" id="VTOW01000004">
    <property type="protein sequence ID" value="NKE72806.1"/>
    <property type="molecule type" value="Genomic_DNA"/>
</dbReference>
<gene>
    <name evidence="1" type="ORF">MNODULE_18815</name>
</gene>
<sequence>MIKYLFRKPKYPILIETDFRVAGARNAQKIERLAGGSAFGKKESYTVIDATGEGWSFVPKYGVISPLTIDKRWNKLKIIEFFNASLARTGIVEKYEARSLSNKRMDRVVGEIVEFESKFLNRSGRRR</sequence>
<evidence type="ECO:0000313" key="2">
    <source>
        <dbReference type="Proteomes" id="UP000534783"/>
    </source>
</evidence>
<name>A0A7X6ICF8_9BACT</name>